<dbReference type="AlphaFoldDB" id="A0A084EZ79"/>
<feature type="domain" description="ATPase" evidence="1">
    <location>
        <begin position="16"/>
        <end position="197"/>
    </location>
</feature>
<evidence type="ECO:0000313" key="2">
    <source>
        <dbReference type="EMBL" id="MDD2167942.1"/>
    </source>
</evidence>
<sequence length="370" mass="42331">MKLADPLYFPRTELAQRLLTSLKDGITHALTLFAPRRMGKTQFLLNDIQPKAEDMGFNVFYFSFMDQANDSKIQQAFVYALLDFLNDITQGKSKLIDTLKNIKSLDILGVGVELNDKEEQAQINLSRLLNEIAEKSEKPILMLLDEVQELARSKGNDGLIRSLRTGLDVNQSKIKVIFTGSSTNGLKAMFNDNKAPFFHFAHALNFPHLDKAFTDFLADIYYQRTGKQLDKIAFYQAFERFHFTPLYMRAIAQDMIINPDLTLDEAIKYRLSQMEEQGGIASQWQRLSEIERQLLKLIANGNGTPYSRETRLMLADVIGIEDLTASTIQGKIKKLERNELITRNIDKTLQINNPHFKTWIKEMDSLGPIK</sequence>
<dbReference type="PANTHER" id="PTHR34301:SF8">
    <property type="entry name" value="ATPASE DOMAIN-CONTAINING PROTEIN"/>
    <property type="match status" value="1"/>
</dbReference>
<dbReference type="OrthoDB" id="8576717at2"/>
<dbReference type="EMBL" id="CP121769">
    <property type="protein sequence ID" value="WGE10716.1"/>
    <property type="molecule type" value="Genomic_DNA"/>
</dbReference>
<dbReference type="Pfam" id="PF01637">
    <property type="entry name" value="ATPase_2"/>
    <property type="match status" value="1"/>
</dbReference>
<dbReference type="Gene3D" id="3.40.50.300">
    <property type="entry name" value="P-loop containing nucleotide triphosphate hydrolases"/>
    <property type="match status" value="1"/>
</dbReference>
<keyword evidence="2" id="KW-0067">ATP-binding</keyword>
<organism evidence="2 4">
    <name type="scientific">Glaesserella parasuis</name>
    <name type="common">Haemophilus parasuis</name>
    <dbReference type="NCBI Taxonomy" id="738"/>
    <lineage>
        <taxon>Bacteria</taxon>
        <taxon>Pseudomonadati</taxon>
        <taxon>Pseudomonadota</taxon>
        <taxon>Gammaproteobacteria</taxon>
        <taxon>Pasteurellales</taxon>
        <taxon>Pasteurellaceae</taxon>
        <taxon>Glaesserella</taxon>
    </lineage>
</organism>
<protein>
    <submittedName>
        <fullName evidence="2">ATP-binding protein</fullName>
    </submittedName>
</protein>
<keyword evidence="2" id="KW-0547">Nucleotide-binding</keyword>
<dbReference type="GO" id="GO:0005524">
    <property type="term" value="F:ATP binding"/>
    <property type="evidence" value="ECO:0007669"/>
    <property type="project" value="UniProtKB-KW"/>
</dbReference>
<dbReference type="InterPro" id="IPR011579">
    <property type="entry name" value="ATPase_dom"/>
</dbReference>
<accession>A0A084EZ79</accession>
<evidence type="ECO:0000313" key="3">
    <source>
        <dbReference type="EMBL" id="WGE10716.1"/>
    </source>
</evidence>
<evidence type="ECO:0000259" key="1">
    <source>
        <dbReference type="Pfam" id="PF01637"/>
    </source>
</evidence>
<dbReference type="EMBL" id="JAODIR010000018">
    <property type="protein sequence ID" value="MDD2167942.1"/>
    <property type="molecule type" value="Genomic_DNA"/>
</dbReference>
<dbReference type="RefSeq" id="WP_042905606.1">
    <property type="nucleotide sequence ID" value="NZ_CP054198.1"/>
</dbReference>
<gene>
    <name evidence="2" type="ORF">N5925_04825</name>
    <name evidence="3" type="ORF">QBL01_03775</name>
</gene>
<dbReference type="PANTHER" id="PTHR34301">
    <property type="entry name" value="DNA-BINDING PROTEIN-RELATED"/>
    <property type="match status" value="1"/>
</dbReference>
<dbReference type="InterPro" id="IPR027417">
    <property type="entry name" value="P-loop_NTPase"/>
</dbReference>
<dbReference type="Proteomes" id="UP001222296">
    <property type="component" value="Chromosome"/>
</dbReference>
<dbReference type="SUPFAM" id="SSF52540">
    <property type="entry name" value="P-loop containing nucleoside triphosphate hydrolases"/>
    <property type="match status" value="1"/>
</dbReference>
<dbReference type="Proteomes" id="UP001148834">
    <property type="component" value="Unassembled WGS sequence"/>
</dbReference>
<proteinExistence type="predicted"/>
<name>A0A084EZ79_GLAPU</name>
<reference evidence="3" key="2">
    <citation type="submission" date="2023-04" db="EMBL/GenBank/DDBJ databases">
        <title>Molecular characterization of the Integrative and Conjugative elements harboring multidrug-resistance gene from Glaesserella (Haemophilus) parasuis.</title>
        <authorList>
            <person name="Che Y."/>
            <person name="Zhou L."/>
        </authorList>
    </citation>
    <scope>NUCLEOTIDE SEQUENCE</scope>
    <source>
        <strain evidence="3">Z44</strain>
    </source>
</reference>
<reference evidence="2" key="1">
    <citation type="submission" date="2022-09" db="EMBL/GenBank/DDBJ databases">
        <title>Molecular characterization of Glaesserella parasuis strains circulating in commercial swine farms using whole-genome sequencing.</title>
        <authorList>
            <person name="Mugabi R."/>
            <person name="Clavijo M."/>
            <person name="Li G."/>
        </authorList>
    </citation>
    <scope>NUCLEOTIDE SEQUENCE</scope>
    <source>
        <strain evidence="2">0435-53</strain>
    </source>
</reference>
<evidence type="ECO:0000313" key="4">
    <source>
        <dbReference type="Proteomes" id="UP001148834"/>
    </source>
</evidence>